<dbReference type="InterPro" id="IPR043502">
    <property type="entry name" value="DNA/RNA_pol_sf"/>
</dbReference>
<dbReference type="SUPFAM" id="SSF56672">
    <property type="entry name" value="DNA/RNA polymerases"/>
    <property type="match status" value="1"/>
</dbReference>
<sequence length="236" mass="27639">MLSARDDRPHVPCIFLCSSYTRVATSSSVWPFIDLQIDKYCYKRPCRCSLEDKAEIENQIAQLLKHNLIEESYSPFAAPVTLAYKRDEDTIGGFGGQRSTKRYLHLLMDHFTRFAYILCSQNKMSRDFIKLMEKISKNNTIETLLADQYPAINSTEFKNYLKQRDIEYMVTIRETSTQTEYSNDYKAKRRRTIMRLPLRQKLTKQSTKSAIANCTTYSRNRSSHKTRLKKLSHDSI</sequence>
<keyword evidence="2" id="KW-1185">Reference proteome</keyword>
<dbReference type="OrthoDB" id="7699117at2759"/>
<organism evidence="1 2">
    <name type="scientific">Trichogramma brassicae</name>
    <dbReference type="NCBI Taxonomy" id="86971"/>
    <lineage>
        <taxon>Eukaryota</taxon>
        <taxon>Metazoa</taxon>
        <taxon>Ecdysozoa</taxon>
        <taxon>Arthropoda</taxon>
        <taxon>Hexapoda</taxon>
        <taxon>Insecta</taxon>
        <taxon>Pterygota</taxon>
        <taxon>Neoptera</taxon>
        <taxon>Endopterygota</taxon>
        <taxon>Hymenoptera</taxon>
        <taxon>Apocrita</taxon>
        <taxon>Proctotrupomorpha</taxon>
        <taxon>Chalcidoidea</taxon>
        <taxon>Trichogrammatidae</taxon>
        <taxon>Trichogramma</taxon>
    </lineage>
</organism>
<proteinExistence type="predicted"/>
<dbReference type="GO" id="GO:0042575">
    <property type="term" value="C:DNA polymerase complex"/>
    <property type="evidence" value="ECO:0007669"/>
    <property type="project" value="UniProtKB-ARBA"/>
</dbReference>
<dbReference type="GO" id="GO:0003676">
    <property type="term" value="F:nucleic acid binding"/>
    <property type="evidence" value="ECO:0007669"/>
    <property type="project" value="InterPro"/>
</dbReference>
<dbReference type="InterPro" id="IPR012337">
    <property type="entry name" value="RNaseH-like_sf"/>
</dbReference>
<dbReference type="Gene3D" id="3.10.10.10">
    <property type="entry name" value="HIV Type 1 Reverse Transcriptase, subunit A, domain 1"/>
    <property type="match status" value="1"/>
</dbReference>
<name>A0A6H5INZ6_9HYME</name>
<gene>
    <name evidence="1" type="ORF">TBRA_LOCUS10993</name>
</gene>
<dbReference type="Gene3D" id="3.30.420.10">
    <property type="entry name" value="Ribonuclease H-like superfamily/Ribonuclease H"/>
    <property type="match status" value="1"/>
</dbReference>
<dbReference type="SUPFAM" id="SSF53098">
    <property type="entry name" value="Ribonuclease H-like"/>
    <property type="match status" value="1"/>
</dbReference>
<dbReference type="EMBL" id="CADCXV010000947">
    <property type="protein sequence ID" value="CAB0039243.1"/>
    <property type="molecule type" value="Genomic_DNA"/>
</dbReference>
<dbReference type="InterPro" id="IPR036397">
    <property type="entry name" value="RNaseH_sf"/>
</dbReference>
<dbReference type="Proteomes" id="UP000479190">
    <property type="component" value="Unassembled WGS sequence"/>
</dbReference>
<dbReference type="AlphaFoldDB" id="A0A6H5INZ6"/>
<evidence type="ECO:0000313" key="1">
    <source>
        <dbReference type="EMBL" id="CAB0039243.1"/>
    </source>
</evidence>
<evidence type="ECO:0000313" key="2">
    <source>
        <dbReference type="Proteomes" id="UP000479190"/>
    </source>
</evidence>
<accession>A0A6H5INZ6</accession>
<reference evidence="1 2" key="1">
    <citation type="submission" date="2020-02" db="EMBL/GenBank/DDBJ databases">
        <authorList>
            <person name="Ferguson B K."/>
        </authorList>
    </citation>
    <scope>NUCLEOTIDE SEQUENCE [LARGE SCALE GENOMIC DNA]</scope>
</reference>
<dbReference type="GO" id="GO:0071897">
    <property type="term" value="P:DNA biosynthetic process"/>
    <property type="evidence" value="ECO:0007669"/>
    <property type="project" value="UniProtKB-ARBA"/>
</dbReference>
<protein>
    <submittedName>
        <fullName evidence="1">Uncharacterized protein</fullName>
    </submittedName>
</protein>